<organism evidence="13 14">
    <name type="scientific">Mitsuokella jalaludinii</name>
    <dbReference type="NCBI Taxonomy" id="187979"/>
    <lineage>
        <taxon>Bacteria</taxon>
        <taxon>Bacillati</taxon>
        <taxon>Bacillota</taxon>
        <taxon>Negativicutes</taxon>
        <taxon>Selenomonadales</taxon>
        <taxon>Selenomonadaceae</taxon>
        <taxon>Mitsuokella</taxon>
    </lineage>
</organism>
<dbReference type="InterPro" id="IPR051199">
    <property type="entry name" value="LPS_LOS_Heptosyltrfase"/>
</dbReference>
<dbReference type="InterPro" id="IPR011908">
    <property type="entry name" value="LipoPS_heptosylTferase-I"/>
</dbReference>
<comment type="pathway">
    <text evidence="2">Bacterial outer membrane biogenesis; LPS core biosynthesis.</text>
</comment>
<dbReference type="Gene3D" id="3.40.50.2000">
    <property type="entry name" value="Glycogen Phosphorylase B"/>
    <property type="match status" value="2"/>
</dbReference>
<gene>
    <name evidence="13" type="primary">rfaC_1</name>
    <name evidence="13" type="ORF">ERS852385_01352</name>
</gene>
<dbReference type="RefSeq" id="WP_055161732.1">
    <property type="nucleotide sequence ID" value="NZ_CABIWZ010000008.1"/>
</dbReference>
<evidence type="ECO:0000256" key="6">
    <source>
        <dbReference type="ARBA" id="ARBA00022679"/>
    </source>
</evidence>
<evidence type="ECO:0000256" key="11">
    <source>
        <dbReference type="ARBA" id="ARBA00044330"/>
    </source>
</evidence>
<comment type="subcellular location">
    <subcellularLocation>
        <location evidence="1">Cell inner membrane</location>
        <topology evidence="1">Peripheral membrane protein</topology>
        <orientation evidence="1">Cytoplasmic side</orientation>
    </subcellularLocation>
</comment>
<evidence type="ECO:0000313" key="13">
    <source>
        <dbReference type="EMBL" id="CUN78309.1"/>
    </source>
</evidence>
<reference evidence="13 14" key="1">
    <citation type="submission" date="2015-09" db="EMBL/GenBank/DDBJ databases">
        <authorList>
            <consortium name="Pathogen Informatics"/>
        </authorList>
    </citation>
    <scope>NUCLEOTIDE SEQUENCE [LARGE SCALE GENOMIC DNA]</scope>
    <source>
        <strain evidence="13 14">2789STDY5608828</strain>
    </source>
</reference>
<evidence type="ECO:0000313" key="14">
    <source>
        <dbReference type="Proteomes" id="UP000095546"/>
    </source>
</evidence>
<keyword evidence="8" id="KW-0472">Membrane</keyword>
<evidence type="ECO:0000256" key="10">
    <source>
        <dbReference type="ARBA" id="ARBA00044190"/>
    </source>
</evidence>
<proteinExistence type="predicted"/>
<dbReference type="PANTHER" id="PTHR30160:SF1">
    <property type="entry name" value="LIPOPOLYSACCHARIDE 1,2-N-ACETYLGLUCOSAMINETRANSFERASE-RELATED"/>
    <property type="match status" value="1"/>
</dbReference>
<dbReference type="PANTHER" id="PTHR30160">
    <property type="entry name" value="TETRAACYLDISACCHARIDE 4'-KINASE-RELATED"/>
    <property type="match status" value="1"/>
</dbReference>
<evidence type="ECO:0000256" key="2">
    <source>
        <dbReference type="ARBA" id="ARBA00004713"/>
    </source>
</evidence>
<protein>
    <recommendedName>
        <fullName evidence="10">Lipopolysaccharide heptosyltransferase 1</fullName>
        <ecNumber evidence="9">2.4.99.23</ecNumber>
    </recommendedName>
    <alternativeName>
        <fullName evidence="11">ADP-heptose:lipopolysaccharide heptosyltransferase I</fullName>
    </alternativeName>
</protein>
<name>A0A173ZRN5_9FIRM</name>
<keyword evidence="14" id="KW-1185">Reference proteome</keyword>
<dbReference type="GO" id="GO:0008713">
    <property type="term" value="F:ADP-heptose-lipopolysaccharide heptosyltransferase activity"/>
    <property type="evidence" value="ECO:0007669"/>
    <property type="project" value="TreeGrafter"/>
</dbReference>
<keyword evidence="6 13" id="KW-0808">Transferase</keyword>
<dbReference type="GO" id="GO:0005886">
    <property type="term" value="C:plasma membrane"/>
    <property type="evidence" value="ECO:0007669"/>
    <property type="project" value="UniProtKB-SubCell"/>
</dbReference>
<dbReference type="SUPFAM" id="SSF53756">
    <property type="entry name" value="UDP-Glycosyltransferase/glycogen phosphorylase"/>
    <property type="match status" value="1"/>
</dbReference>
<dbReference type="EMBL" id="CYYU01000008">
    <property type="protein sequence ID" value="CUN78309.1"/>
    <property type="molecule type" value="Genomic_DNA"/>
</dbReference>
<keyword evidence="5" id="KW-0328">Glycosyltransferase</keyword>
<keyword evidence="3" id="KW-1003">Cell membrane</keyword>
<evidence type="ECO:0000256" key="8">
    <source>
        <dbReference type="ARBA" id="ARBA00023136"/>
    </source>
</evidence>
<evidence type="ECO:0000256" key="9">
    <source>
        <dbReference type="ARBA" id="ARBA00044041"/>
    </source>
</evidence>
<dbReference type="CDD" id="cd03789">
    <property type="entry name" value="GT9_LPS_heptosyltransferase"/>
    <property type="match status" value="1"/>
</dbReference>
<dbReference type="Pfam" id="PF01075">
    <property type="entry name" value="Glyco_transf_9"/>
    <property type="match status" value="1"/>
</dbReference>
<dbReference type="eggNOG" id="COG0859">
    <property type="taxonomic scope" value="Bacteria"/>
</dbReference>
<sequence>MKNILIVKMSSIGDVIHALPVSYAIKETYPEAHLTWVVEPPAYDIVAMAACVDEIIVFEKKKFRSLSGFLQNFAPLRKKIQARDYDAVLDLQGLFKSAAVAALAKAPKGQKYGMWNMREGSKFVSKPVIGAHCHDHVIERYLDTARAIGCAVREVRLPIRVPEREQQLTRQIVAKAGANMDNAYVVLVVGASWPTKCWPDGHFAVLGDWLYDHGIIPVLVGSGPVESQKAAEIAAKMDIPPIDLVGKLNFKQLAYLFQQSAAVVGGDTGPTHLAVGIGAKTVMLMGPTYPRRTGPYGQMDNLLVADRDCRECMKRACPLGHDCLAVIKPEQVEEKLKALVPALAAVSI</sequence>
<dbReference type="NCBIfam" id="TIGR02193">
    <property type="entry name" value="heptsyl_trn_I"/>
    <property type="match status" value="1"/>
</dbReference>
<dbReference type="InterPro" id="IPR002201">
    <property type="entry name" value="Glyco_trans_9"/>
</dbReference>
<dbReference type="OrthoDB" id="9797795at2"/>
<dbReference type="EC" id="2.4.99.23" evidence="9"/>
<keyword evidence="4" id="KW-0997">Cell inner membrane</keyword>
<dbReference type="GO" id="GO:0005829">
    <property type="term" value="C:cytosol"/>
    <property type="evidence" value="ECO:0007669"/>
    <property type="project" value="TreeGrafter"/>
</dbReference>
<dbReference type="AlphaFoldDB" id="A0A173ZRN5"/>
<dbReference type="STRING" id="187979.ERS852385_01352"/>
<evidence type="ECO:0000256" key="7">
    <source>
        <dbReference type="ARBA" id="ARBA00022985"/>
    </source>
</evidence>
<dbReference type="GO" id="GO:0009244">
    <property type="term" value="P:lipopolysaccharide core region biosynthetic process"/>
    <property type="evidence" value="ECO:0007669"/>
    <property type="project" value="InterPro"/>
</dbReference>
<keyword evidence="7" id="KW-0448">Lipopolysaccharide biosynthesis</keyword>
<dbReference type="Proteomes" id="UP000095546">
    <property type="component" value="Unassembled WGS sequence"/>
</dbReference>
<comment type="catalytic activity">
    <reaction evidence="12">
        <text>an alpha-Kdo-(2-&gt;4)-alpha-Kdo-(2-&gt;6)-lipid A + ADP-L-glycero-beta-D-manno-heptose = an L-alpha-D-Hep-(1-&gt;5)-[alpha-Kdo-(2-&gt;4)]-alpha-Kdo-(2-&gt;6)-lipid A + ADP + H(+)</text>
        <dbReference type="Rhea" id="RHEA:74067"/>
        <dbReference type="ChEBI" id="CHEBI:15378"/>
        <dbReference type="ChEBI" id="CHEBI:61506"/>
        <dbReference type="ChEBI" id="CHEBI:176431"/>
        <dbReference type="ChEBI" id="CHEBI:193068"/>
        <dbReference type="ChEBI" id="CHEBI:456216"/>
        <dbReference type="EC" id="2.4.99.23"/>
    </reaction>
</comment>
<evidence type="ECO:0000256" key="12">
    <source>
        <dbReference type="ARBA" id="ARBA00049201"/>
    </source>
</evidence>
<evidence type="ECO:0000256" key="1">
    <source>
        <dbReference type="ARBA" id="ARBA00004515"/>
    </source>
</evidence>
<evidence type="ECO:0000256" key="5">
    <source>
        <dbReference type="ARBA" id="ARBA00022676"/>
    </source>
</evidence>
<evidence type="ECO:0000256" key="4">
    <source>
        <dbReference type="ARBA" id="ARBA00022519"/>
    </source>
</evidence>
<accession>A0A173ZRN5</accession>
<evidence type="ECO:0000256" key="3">
    <source>
        <dbReference type="ARBA" id="ARBA00022475"/>
    </source>
</evidence>